<dbReference type="PROSITE" id="PS51257">
    <property type="entry name" value="PROKAR_LIPOPROTEIN"/>
    <property type="match status" value="1"/>
</dbReference>
<keyword evidence="4" id="KW-1185">Reference proteome</keyword>
<feature type="region of interest" description="Disordered" evidence="1">
    <location>
        <begin position="100"/>
        <end position="141"/>
    </location>
</feature>
<evidence type="ECO:0000256" key="2">
    <source>
        <dbReference type="SAM" id="SignalP"/>
    </source>
</evidence>
<keyword evidence="2" id="KW-0732">Signal</keyword>
<feature type="chain" id="PRO_5009259609" evidence="2">
    <location>
        <begin position="30"/>
        <end position="141"/>
    </location>
</feature>
<dbReference type="Proteomes" id="UP000199092">
    <property type="component" value="Chromosome I"/>
</dbReference>
<evidence type="ECO:0000313" key="4">
    <source>
        <dbReference type="Proteomes" id="UP000199092"/>
    </source>
</evidence>
<dbReference type="RefSeq" id="WP_091412007.1">
    <property type="nucleotide sequence ID" value="NZ_LT629749.1"/>
</dbReference>
<dbReference type="EMBL" id="LT629749">
    <property type="protein sequence ID" value="SDS42544.1"/>
    <property type="molecule type" value="Genomic_DNA"/>
</dbReference>
<dbReference type="OrthoDB" id="3388218at2"/>
<feature type="compositionally biased region" description="Gly residues" evidence="1">
    <location>
        <begin position="127"/>
        <end position="141"/>
    </location>
</feature>
<protein>
    <submittedName>
        <fullName evidence="3">Uncharacterized protein</fullName>
    </submittedName>
</protein>
<feature type="signal peptide" evidence="2">
    <location>
        <begin position="1"/>
        <end position="29"/>
    </location>
</feature>
<sequence length="141" mass="14228">MVSRSRIPRSLGVGLATAFLASGVVTACASEQETYTEDVYCATEDGTIIDEKYCDDERSGGFGGGFIWIGGFGGGWGPGYRLPASQRTASMPYNDAAARQRAGLPATGRVTGSGGLGGKVTKTRASKGGGFGGSSRGGSGS</sequence>
<dbReference type="AlphaFoldDB" id="A0A1H1S3L0"/>
<evidence type="ECO:0000256" key="1">
    <source>
        <dbReference type="SAM" id="MobiDB-lite"/>
    </source>
</evidence>
<organism evidence="3 4">
    <name type="scientific">Friedmanniella luteola</name>
    <dbReference type="NCBI Taxonomy" id="546871"/>
    <lineage>
        <taxon>Bacteria</taxon>
        <taxon>Bacillati</taxon>
        <taxon>Actinomycetota</taxon>
        <taxon>Actinomycetes</taxon>
        <taxon>Propionibacteriales</taxon>
        <taxon>Nocardioidaceae</taxon>
        <taxon>Friedmanniella</taxon>
    </lineage>
</organism>
<proteinExistence type="predicted"/>
<name>A0A1H1S3L0_9ACTN</name>
<accession>A0A1H1S3L0</accession>
<reference evidence="3 4" key="1">
    <citation type="submission" date="2016-10" db="EMBL/GenBank/DDBJ databases">
        <authorList>
            <person name="de Groot N.N."/>
        </authorList>
    </citation>
    <scope>NUCLEOTIDE SEQUENCE [LARGE SCALE GENOMIC DNA]</scope>
    <source>
        <strain evidence="3 4">DSM 21741</strain>
    </source>
</reference>
<evidence type="ECO:0000313" key="3">
    <source>
        <dbReference type="EMBL" id="SDS42544.1"/>
    </source>
</evidence>
<gene>
    <name evidence="3" type="ORF">SAMN04488543_1707</name>
</gene>
<dbReference type="STRING" id="546871.SAMN04488543_1707"/>